<accession>A0A1R2AKR2</accession>
<keyword evidence="1" id="KW-1133">Transmembrane helix</keyword>
<dbReference type="OrthoDB" id="322105at2759"/>
<evidence type="ECO:0000256" key="1">
    <source>
        <dbReference type="SAM" id="Phobius"/>
    </source>
</evidence>
<keyword evidence="3" id="KW-1185">Reference proteome</keyword>
<proteinExistence type="predicted"/>
<dbReference type="AlphaFoldDB" id="A0A1R2AKR2"/>
<feature type="transmembrane region" description="Helical" evidence="1">
    <location>
        <begin position="134"/>
        <end position="160"/>
    </location>
</feature>
<comment type="caution">
    <text evidence="2">The sequence shown here is derived from an EMBL/GenBank/DDBJ whole genome shotgun (WGS) entry which is preliminary data.</text>
</comment>
<evidence type="ECO:0000313" key="2">
    <source>
        <dbReference type="EMBL" id="OMJ65101.1"/>
    </source>
</evidence>
<protein>
    <submittedName>
        <fullName evidence="2">Uncharacterized protein</fullName>
    </submittedName>
</protein>
<reference evidence="2 3" key="1">
    <citation type="submission" date="2016-11" db="EMBL/GenBank/DDBJ databases">
        <title>The macronuclear genome of Stentor coeruleus: a giant cell with tiny introns.</title>
        <authorList>
            <person name="Slabodnick M."/>
            <person name="Ruby J.G."/>
            <person name="Reiff S.B."/>
            <person name="Swart E.C."/>
            <person name="Gosai S."/>
            <person name="Prabakaran S."/>
            <person name="Witkowska E."/>
            <person name="Larue G.E."/>
            <person name="Fisher S."/>
            <person name="Freeman R.M."/>
            <person name="Gunawardena J."/>
            <person name="Chu W."/>
            <person name="Stover N.A."/>
            <person name="Gregory B.D."/>
            <person name="Nowacki M."/>
            <person name="Derisi J."/>
            <person name="Roy S.W."/>
            <person name="Marshall W.F."/>
            <person name="Sood P."/>
        </authorList>
    </citation>
    <scope>NUCLEOTIDE SEQUENCE [LARGE SCALE GENOMIC DNA]</scope>
    <source>
        <strain evidence="2">WM001</strain>
    </source>
</reference>
<evidence type="ECO:0000313" key="3">
    <source>
        <dbReference type="Proteomes" id="UP000187209"/>
    </source>
</evidence>
<dbReference type="PROSITE" id="PS51257">
    <property type="entry name" value="PROKAR_LIPOPROTEIN"/>
    <property type="match status" value="1"/>
</dbReference>
<name>A0A1R2AKR2_9CILI</name>
<organism evidence="2 3">
    <name type="scientific">Stentor coeruleus</name>
    <dbReference type="NCBI Taxonomy" id="5963"/>
    <lineage>
        <taxon>Eukaryota</taxon>
        <taxon>Sar</taxon>
        <taxon>Alveolata</taxon>
        <taxon>Ciliophora</taxon>
        <taxon>Postciliodesmatophora</taxon>
        <taxon>Heterotrichea</taxon>
        <taxon>Heterotrichida</taxon>
        <taxon>Stentoridae</taxon>
        <taxon>Stentor</taxon>
    </lineage>
</organism>
<feature type="transmembrane region" description="Helical" evidence="1">
    <location>
        <begin position="12"/>
        <end position="34"/>
    </location>
</feature>
<feature type="transmembrane region" description="Helical" evidence="1">
    <location>
        <begin position="180"/>
        <end position="201"/>
    </location>
</feature>
<dbReference type="Proteomes" id="UP000187209">
    <property type="component" value="Unassembled WGS sequence"/>
</dbReference>
<gene>
    <name evidence="2" type="ORF">SteCoe_39303</name>
</gene>
<keyword evidence="1" id="KW-0812">Transmembrane</keyword>
<keyword evidence="1" id="KW-0472">Membrane</keyword>
<sequence>MYTRLNEDPPKLHIFIYLASALILVVSCAVDIALDEWFEYCFWYFNLFYANVENSTFSGDHSISHLHDDACDESDDRDFIQAVCPEFCDNLDKFQTAGIIMIVFTGLTFFALILVISMHFMLLFKKRLNYKFAWLFMILPLLTYMLGFIFYCIVADVSGIRGTKGSQGFGNPKDFEWKEGMILAVIIIVFMGFNLAHGMIFTRKFLLVDKKN</sequence>
<feature type="transmembrane region" description="Helical" evidence="1">
    <location>
        <begin position="99"/>
        <end position="122"/>
    </location>
</feature>
<dbReference type="EMBL" id="MPUH01002462">
    <property type="protein sequence ID" value="OMJ65101.1"/>
    <property type="molecule type" value="Genomic_DNA"/>
</dbReference>